<dbReference type="EMBL" id="WOFH01000013">
    <property type="protein sequence ID" value="MUN41086.1"/>
    <property type="molecule type" value="Genomic_DNA"/>
</dbReference>
<accession>A0A7K1LA18</accession>
<feature type="region of interest" description="Disordered" evidence="1">
    <location>
        <begin position="13"/>
        <end position="37"/>
    </location>
</feature>
<sequence>MVSLLPKWERLRAEPGLAAKEQEELAGTATRSGHVEPTVLSASDRILGQPFMGGGTLTVPPHSLQLGMAVKLGDPDAELRLVKPERFAIAAPQ</sequence>
<reference evidence="2 3" key="1">
    <citation type="submission" date="2019-11" db="EMBL/GenBank/DDBJ databases">
        <authorList>
            <person name="Cao P."/>
        </authorList>
    </citation>
    <scope>NUCLEOTIDE SEQUENCE [LARGE SCALE GENOMIC DNA]</scope>
    <source>
        <strain evidence="2 3">NEAU-AAG5</strain>
    </source>
</reference>
<name>A0A7K1LA18_9ACTN</name>
<gene>
    <name evidence="2" type="ORF">GNZ18_31445</name>
</gene>
<evidence type="ECO:0000313" key="2">
    <source>
        <dbReference type="EMBL" id="MUN41086.1"/>
    </source>
</evidence>
<protein>
    <submittedName>
        <fullName evidence="2">Uncharacterized protein</fullName>
    </submittedName>
</protein>
<keyword evidence="3" id="KW-1185">Reference proteome</keyword>
<evidence type="ECO:0000313" key="3">
    <source>
        <dbReference type="Proteomes" id="UP000432015"/>
    </source>
</evidence>
<dbReference type="AlphaFoldDB" id="A0A7K1LA18"/>
<proteinExistence type="predicted"/>
<evidence type="ECO:0000256" key="1">
    <source>
        <dbReference type="SAM" id="MobiDB-lite"/>
    </source>
</evidence>
<comment type="caution">
    <text evidence="2">The sequence shown here is derived from an EMBL/GenBank/DDBJ whole genome shotgun (WGS) entry which is preliminary data.</text>
</comment>
<organism evidence="2 3">
    <name type="scientific">Actinomadura litoris</name>
    <dbReference type="NCBI Taxonomy" id="2678616"/>
    <lineage>
        <taxon>Bacteria</taxon>
        <taxon>Bacillati</taxon>
        <taxon>Actinomycetota</taxon>
        <taxon>Actinomycetes</taxon>
        <taxon>Streptosporangiales</taxon>
        <taxon>Thermomonosporaceae</taxon>
        <taxon>Actinomadura</taxon>
    </lineage>
</organism>
<dbReference type="Proteomes" id="UP000432015">
    <property type="component" value="Unassembled WGS sequence"/>
</dbReference>